<evidence type="ECO:0000256" key="5">
    <source>
        <dbReference type="ARBA" id="ARBA00022989"/>
    </source>
</evidence>
<evidence type="ECO:0000256" key="11">
    <source>
        <dbReference type="SAM" id="Coils"/>
    </source>
</evidence>
<dbReference type="PRINTS" id="PR00203">
    <property type="entry name" value="AMYLOIDA4"/>
</dbReference>
<feature type="domain" description="E1" evidence="15">
    <location>
        <begin position="48"/>
        <end position="209"/>
    </location>
</feature>
<dbReference type="Gene3D" id="3.90.570.10">
    <property type="entry name" value="Amyloidogenic glycoprotein, heparin-binding domain"/>
    <property type="match status" value="1"/>
</dbReference>
<dbReference type="GO" id="GO:0004867">
    <property type="term" value="F:serine-type endopeptidase inhibitor activity"/>
    <property type="evidence" value="ECO:0007669"/>
    <property type="project" value="InterPro"/>
</dbReference>
<dbReference type="FunFam" id="4.10.410.10:FF:000003">
    <property type="entry name" value="amyloid-like protein 2 isoform X1"/>
    <property type="match status" value="1"/>
</dbReference>
<feature type="transmembrane region" description="Helical" evidence="13">
    <location>
        <begin position="677"/>
        <end position="698"/>
    </location>
</feature>
<protein>
    <submittedName>
        <fullName evidence="17">Amyloid beta (A4) precursor-like protein 2</fullName>
    </submittedName>
</protein>
<sequence>MAGFDSCSSSSRRMGSVPAISVLVLCIVVPALAGYIEALAANAGTGFAVAEPQVAMFCGKLNMHVNIQTGRWEPDPSGTKSCIRTKEGVLEYCQEVYPELQITNVVEANQPIQIKNWCRREKKVCKGHDHIVVPFKCLVGEFVSDVLLVPEKCKFFHKERMDMCVSHQQWHGVAKEACSKSSMVLHSYGMLVPCGVDMFRGTEYVCCPSSHAGEATPAPLPSQEDDEEEQIEDEEVDLGEPLEDSEPPADEEPTPKEVRVDEDEDEEEDEDEYHYVYEDEEEDKEEKKDGSKMSEDLDKDKILEEVKAVCTLEAETGPCRASMPRWHFDVSQRKCVRFIYGGCAGNRNNFDSEEYCMAVCKRLIQPPTPQPTDDVDIYFETPADDKEHSRFQKAKEQLEIRHRNRMERVRKEWEEADRQAKNLPKAERQTLIQHFQAMVESLEEEAASEKQQLVETHLARVEAMLNDRRRLALENYLAALQADPPKPHRILQALRKYVRAENKDRQHTIRHYQHVLAVDPEKAAQMKSQVMTHLRVIEERMNQSLSLLYKVPYVAEEIQDEIDELLQEQRADMDQFLSSISESQPDVTVSSEESVEVPVSEGKPYRPIQVTSLGSRPEPEGDLSDSPRAFKTGSAMAGMDGLIGAEERIINSKPKMGENVVAYRPLVEYSSFSSSTLIGLLVIAVAIATVIVISLVLLRKRQYGTISHGIVEVDPMLTPEERHLNKMQNHGYENPTYKYLEQMQI</sequence>
<dbReference type="GO" id="GO:0016020">
    <property type="term" value="C:membrane"/>
    <property type="evidence" value="ECO:0007669"/>
    <property type="project" value="UniProtKB-SubCell"/>
</dbReference>
<evidence type="ECO:0000256" key="4">
    <source>
        <dbReference type="ARBA" id="ARBA00022729"/>
    </source>
</evidence>
<keyword evidence="2 13" id="KW-0812">Transmembrane</keyword>
<dbReference type="PROSITE" id="PS51869">
    <property type="entry name" value="APP_E1"/>
    <property type="match status" value="1"/>
</dbReference>
<dbReference type="PRINTS" id="PR00759">
    <property type="entry name" value="BASICPTASE"/>
</dbReference>
<keyword evidence="18" id="KW-1185">Reference proteome</keyword>
<dbReference type="InterPro" id="IPR036880">
    <property type="entry name" value="Kunitz_BPTI_sf"/>
</dbReference>
<dbReference type="Gene3D" id="3.30.1490.140">
    <property type="entry name" value="Amyloidogenic glycoprotein, copper-binding domain"/>
    <property type="match status" value="1"/>
</dbReference>
<dbReference type="SMART" id="SM00006">
    <property type="entry name" value="A4_EXTRA"/>
    <property type="match status" value="1"/>
</dbReference>
<dbReference type="PROSITE" id="PS00319">
    <property type="entry name" value="APP_CUBD"/>
    <property type="match status" value="1"/>
</dbReference>
<dbReference type="SUPFAM" id="SSF109843">
    <property type="entry name" value="CAPPD, an extracellular domain of amyloid beta A4 protein"/>
    <property type="match status" value="1"/>
</dbReference>
<dbReference type="Pfam" id="PF12924">
    <property type="entry name" value="APP_Cu_bd"/>
    <property type="match status" value="1"/>
</dbReference>
<keyword evidence="5 13" id="KW-1133">Transmembrane helix</keyword>
<evidence type="ECO:0000256" key="2">
    <source>
        <dbReference type="ARBA" id="ARBA00022692"/>
    </source>
</evidence>
<keyword evidence="8 10" id="KW-1015">Disulfide bond</keyword>
<evidence type="ECO:0000256" key="7">
    <source>
        <dbReference type="ARBA" id="ARBA00023136"/>
    </source>
</evidence>
<dbReference type="PROSITE" id="PS00280">
    <property type="entry name" value="BPTI_KUNITZ_1"/>
    <property type="match status" value="1"/>
</dbReference>
<dbReference type="InterPro" id="IPR019744">
    <property type="entry name" value="APP_CUBD_CS"/>
</dbReference>
<proteinExistence type="inferred from homology"/>
<name>A0A3B3B5J6_ORYME</name>
<feature type="region of interest" description="GFLD subdomain" evidence="10">
    <location>
        <begin position="48"/>
        <end position="143"/>
    </location>
</feature>
<feature type="compositionally biased region" description="Basic and acidic residues" evidence="12">
    <location>
        <begin position="285"/>
        <end position="296"/>
    </location>
</feature>
<feature type="domain" description="E2" evidence="16">
    <location>
        <begin position="374"/>
        <end position="565"/>
    </location>
</feature>
<evidence type="ECO:0000313" key="17">
    <source>
        <dbReference type="Ensembl" id="ENSOMEP00000000399.1"/>
    </source>
</evidence>
<dbReference type="Proteomes" id="UP000261560">
    <property type="component" value="Unplaced"/>
</dbReference>
<feature type="disulfide bond" evidence="10">
    <location>
        <begin position="178"/>
        <end position="206"/>
    </location>
</feature>
<keyword evidence="7 13" id="KW-0472">Membrane</keyword>
<evidence type="ECO:0000256" key="13">
    <source>
        <dbReference type="SAM" id="Phobius"/>
    </source>
</evidence>
<accession>A0A3B3B5J6</accession>
<dbReference type="FunFam" id="1.20.120.770:FF:000001">
    <property type="entry name" value="Amyloid beta A4 protein-like isoform 1"/>
    <property type="match status" value="1"/>
</dbReference>
<dbReference type="FunFam" id="3.90.570.10:FF:000001">
    <property type="entry name" value="Amyloid beta A4 protein"/>
    <property type="match status" value="1"/>
</dbReference>
<dbReference type="SUPFAM" id="SSF57362">
    <property type="entry name" value="BPTI-like"/>
    <property type="match status" value="1"/>
</dbReference>
<dbReference type="InterPro" id="IPR036176">
    <property type="entry name" value="E2_sf"/>
</dbReference>
<reference evidence="17" key="2">
    <citation type="submission" date="2025-09" db="UniProtKB">
        <authorList>
            <consortium name="Ensembl"/>
        </authorList>
    </citation>
    <scope>IDENTIFICATION</scope>
</reference>
<feature type="region of interest" description="CuBD subdomain" evidence="10">
    <location>
        <begin position="151"/>
        <end position="209"/>
    </location>
</feature>
<dbReference type="GO" id="GO:0012505">
    <property type="term" value="C:endomembrane system"/>
    <property type="evidence" value="ECO:0007669"/>
    <property type="project" value="UniProtKB-ARBA"/>
</dbReference>
<dbReference type="PANTHER" id="PTHR23103">
    <property type="entry name" value="ALZHEIMER'S DISEASE BETA-AMYLOID RELATED"/>
    <property type="match status" value="1"/>
</dbReference>
<comment type="similarity">
    <text evidence="10">Belongs to the APP family.</text>
</comment>
<feature type="compositionally biased region" description="Acidic residues" evidence="12">
    <location>
        <begin position="260"/>
        <end position="284"/>
    </location>
</feature>
<dbReference type="SUPFAM" id="SSF56491">
    <property type="entry name" value="A heparin-binding domain"/>
    <property type="match status" value="1"/>
</dbReference>
<dbReference type="CDD" id="cd22607">
    <property type="entry name" value="Kunitz_ABPP-like"/>
    <property type="match status" value="1"/>
</dbReference>
<dbReference type="InterPro" id="IPR011178">
    <property type="entry name" value="Amyloid_glyco_Cu-bd"/>
</dbReference>
<keyword evidence="9" id="KW-0325">Glycoprotein</keyword>
<evidence type="ECO:0000259" key="14">
    <source>
        <dbReference type="PROSITE" id="PS50279"/>
    </source>
</evidence>
<evidence type="ECO:0000256" key="12">
    <source>
        <dbReference type="SAM" id="MobiDB-lite"/>
    </source>
</evidence>
<dbReference type="PANTHER" id="PTHR23103:SF14">
    <property type="entry name" value="AMYLOID BETA PRECURSOR LIKE PROTEIN 2"/>
    <property type="match status" value="1"/>
</dbReference>
<dbReference type="InterPro" id="IPR008155">
    <property type="entry name" value="Amyloid_glyco"/>
</dbReference>
<evidence type="ECO:0000256" key="10">
    <source>
        <dbReference type="PROSITE-ProRule" id="PRU01217"/>
    </source>
</evidence>
<dbReference type="SUPFAM" id="SSF89811">
    <property type="entry name" value="Amyloid beta a4 protein copper binding domain (domain 2)"/>
    <property type="match status" value="1"/>
</dbReference>
<keyword evidence="4" id="KW-0732">Signal</keyword>
<dbReference type="PROSITE" id="PS00320">
    <property type="entry name" value="APP_INTRA"/>
    <property type="match status" value="1"/>
</dbReference>
<evidence type="ECO:0000256" key="9">
    <source>
        <dbReference type="ARBA" id="ARBA00023180"/>
    </source>
</evidence>
<dbReference type="GO" id="GO:0008201">
    <property type="term" value="F:heparin binding"/>
    <property type="evidence" value="ECO:0007669"/>
    <property type="project" value="UniProtKB-UniRule"/>
</dbReference>
<dbReference type="PROSITE" id="PS50279">
    <property type="entry name" value="BPTI_KUNITZ_2"/>
    <property type="match status" value="1"/>
</dbReference>
<feature type="disulfide bond" evidence="10">
    <location>
        <begin position="164"/>
        <end position="194"/>
    </location>
</feature>
<dbReference type="SMART" id="SM00131">
    <property type="entry name" value="KU"/>
    <property type="match status" value="1"/>
</dbReference>
<evidence type="ECO:0000256" key="8">
    <source>
        <dbReference type="ARBA" id="ARBA00023157"/>
    </source>
</evidence>
<feature type="compositionally biased region" description="Low complexity" evidence="12">
    <location>
        <begin position="589"/>
        <end position="601"/>
    </location>
</feature>
<dbReference type="GO" id="GO:0007417">
    <property type="term" value="P:central nervous system development"/>
    <property type="evidence" value="ECO:0007669"/>
    <property type="project" value="TreeGrafter"/>
</dbReference>
<dbReference type="InterPro" id="IPR019543">
    <property type="entry name" value="APP_amyloid_C"/>
</dbReference>
<dbReference type="Gene3D" id="6.10.250.1670">
    <property type="match status" value="1"/>
</dbReference>
<dbReference type="GeneID" id="112148989"/>
<dbReference type="Pfam" id="PF02177">
    <property type="entry name" value="APP_N"/>
    <property type="match status" value="1"/>
</dbReference>
<dbReference type="GeneTree" id="ENSGT00530000063252"/>
<feature type="domain" description="BPTI/Kunitz inhibitor" evidence="14">
    <location>
        <begin position="310"/>
        <end position="360"/>
    </location>
</feature>
<dbReference type="Pfam" id="PF00014">
    <property type="entry name" value="Kunitz_BPTI"/>
    <property type="match status" value="1"/>
</dbReference>
<dbReference type="InterPro" id="IPR015849">
    <property type="entry name" value="Amyloid_glyco_heparin-bd"/>
</dbReference>
<dbReference type="GO" id="GO:0046914">
    <property type="term" value="F:transition metal ion binding"/>
    <property type="evidence" value="ECO:0007669"/>
    <property type="project" value="InterPro"/>
</dbReference>
<evidence type="ECO:0000313" key="18">
    <source>
        <dbReference type="Proteomes" id="UP000261560"/>
    </source>
</evidence>
<evidence type="ECO:0000256" key="6">
    <source>
        <dbReference type="ARBA" id="ARBA00023008"/>
    </source>
</evidence>
<feature type="region of interest" description="Disordered" evidence="12">
    <location>
        <begin position="212"/>
        <end position="296"/>
    </location>
</feature>
<keyword evidence="3" id="KW-0479">Metal-binding</keyword>
<dbReference type="InterPro" id="IPR036669">
    <property type="entry name" value="Amyloid_Cu-bd_sf"/>
</dbReference>
<dbReference type="InterPro" id="IPR008154">
    <property type="entry name" value="Amyloid_glyco_extra"/>
</dbReference>
<feature type="disulfide bond" evidence="10">
    <location>
        <begin position="118"/>
        <end position="125"/>
    </location>
</feature>
<feature type="disulfide bond" evidence="10">
    <location>
        <begin position="153"/>
        <end position="207"/>
    </location>
</feature>
<dbReference type="Ensembl" id="ENSOMET00000015923.1">
    <property type="protein sequence ID" value="ENSOMEP00000000399.1"/>
    <property type="gene ID" value="ENSOMEG00000001293.1"/>
</dbReference>
<keyword evidence="11" id="KW-0175">Coiled coil</keyword>
<dbReference type="CTD" id="334"/>
<feature type="region of interest" description="Disordered" evidence="12">
    <location>
        <begin position="581"/>
        <end position="629"/>
    </location>
</feature>
<dbReference type="Gene3D" id="4.10.410.10">
    <property type="entry name" value="Pancreatic trypsin inhibitor Kunitz domain"/>
    <property type="match status" value="1"/>
</dbReference>
<evidence type="ECO:0000256" key="1">
    <source>
        <dbReference type="ARBA" id="ARBA00004479"/>
    </source>
</evidence>
<dbReference type="InterPro" id="IPR002223">
    <property type="entry name" value="Kunitz_BPTI"/>
</dbReference>
<dbReference type="InterPro" id="IPR020901">
    <property type="entry name" value="Prtase_inh_Kunz-CS"/>
</dbReference>
<evidence type="ECO:0000256" key="3">
    <source>
        <dbReference type="ARBA" id="ARBA00022723"/>
    </source>
</evidence>
<dbReference type="InterPro" id="IPR036454">
    <property type="entry name" value="Amyloid_glyco_heparin-bd_sf"/>
</dbReference>
<feature type="coiled-coil region" evidence="11">
    <location>
        <begin position="432"/>
        <end position="459"/>
    </location>
</feature>
<organism evidence="17 18">
    <name type="scientific">Oryzias melastigma</name>
    <name type="common">Marine medaka</name>
    <dbReference type="NCBI Taxonomy" id="30732"/>
    <lineage>
        <taxon>Eukaryota</taxon>
        <taxon>Metazoa</taxon>
        <taxon>Chordata</taxon>
        <taxon>Craniata</taxon>
        <taxon>Vertebrata</taxon>
        <taxon>Euteleostomi</taxon>
        <taxon>Actinopterygii</taxon>
        <taxon>Neopterygii</taxon>
        <taxon>Teleostei</taxon>
        <taxon>Neoteleostei</taxon>
        <taxon>Acanthomorphata</taxon>
        <taxon>Ovalentaria</taxon>
        <taxon>Atherinomorphae</taxon>
        <taxon>Beloniformes</taxon>
        <taxon>Adrianichthyidae</taxon>
        <taxon>Oryziinae</taxon>
        <taxon>Oryzias</taxon>
    </lineage>
</organism>
<dbReference type="Gene3D" id="2.30.29.30">
    <property type="entry name" value="Pleckstrin-homology domain (PH domain)/Phosphotyrosine-binding domain (PTB)"/>
    <property type="match status" value="1"/>
</dbReference>
<keyword evidence="6" id="KW-0186">Copper</keyword>
<feature type="compositionally biased region" description="Acidic residues" evidence="12">
    <location>
        <begin position="223"/>
        <end position="252"/>
    </location>
</feature>
<dbReference type="InterPro" id="IPR024329">
    <property type="entry name" value="Amyloid_glyco_E2_domain"/>
</dbReference>
<dbReference type="GO" id="GO:0007409">
    <property type="term" value="P:axonogenesis"/>
    <property type="evidence" value="ECO:0007669"/>
    <property type="project" value="TreeGrafter"/>
</dbReference>
<dbReference type="Pfam" id="PF12925">
    <property type="entry name" value="APP_E2"/>
    <property type="match status" value="1"/>
</dbReference>
<dbReference type="Gene3D" id="1.20.120.770">
    <property type="entry name" value="Amyloid precursor protein, E2 domain"/>
    <property type="match status" value="1"/>
</dbReference>
<evidence type="ECO:0000259" key="15">
    <source>
        <dbReference type="PROSITE" id="PS51869"/>
    </source>
</evidence>
<dbReference type="AlphaFoldDB" id="A0A3B3B5J6"/>
<reference evidence="17" key="1">
    <citation type="submission" date="2025-08" db="UniProtKB">
        <authorList>
            <consortium name="Ensembl"/>
        </authorList>
    </citation>
    <scope>IDENTIFICATION</scope>
</reference>
<dbReference type="RefSeq" id="XP_024132185.1">
    <property type="nucleotide sequence ID" value="XM_024276417.2"/>
</dbReference>
<dbReference type="Pfam" id="PF10515">
    <property type="entry name" value="APP_amyloid"/>
    <property type="match status" value="1"/>
</dbReference>
<dbReference type="PROSITE" id="PS51870">
    <property type="entry name" value="APP_E2"/>
    <property type="match status" value="1"/>
</dbReference>
<feature type="disulfide bond" evidence="10">
    <location>
        <begin position="93"/>
        <end position="137"/>
    </location>
</feature>
<dbReference type="InterPro" id="IPR019745">
    <property type="entry name" value="Amyloid_glyco_intracell_CS"/>
</dbReference>
<comment type="caution">
    <text evidence="10">Lacks conserved residue(s) required for the propagation of feature annotation.</text>
</comment>
<comment type="subcellular location">
    <subcellularLocation>
        <location evidence="1">Membrane</location>
        <topology evidence="1">Single-pass type I membrane protein</topology>
    </subcellularLocation>
</comment>
<evidence type="ECO:0000259" key="16">
    <source>
        <dbReference type="PROSITE" id="PS51870"/>
    </source>
</evidence>
<dbReference type="InterPro" id="IPR011993">
    <property type="entry name" value="PH-like_dom_sf"/>
</dbReference>